<dbReference type="EC" id="2.4.1.227" evidence="10"/>
<protein>
    <recommendedName>
        <fullName evidence="10">UDP-N-acetylglucosamine--N-acetylmuramyl-(pentapeptide) pyrophosphoryl-undecaprenol N-acetylglucosamine transferase</fullName>
        <ecNumber evidence="10">2.4.1.227</ecNumber>
    </recommendedName>
    <alternativeName>
        <fullName evidence="10">Undecaprenyl-PP-MurNAc-pentapeptide-UDPGlcNAc GlcNAc transferase</fullName>
    </alternativeName>
</protein>
<evidence type="ECO:0000313" key="14">
    <source>
        <dbReference type="Proteomes" id="UP000177745"/>
    </source>
</evidence>
<evidence type="ECO:0000256" key="2">
    <source>
        <dbReference type="ARBA" id="ARBA00022618"/>
    </source>
</evidence>
<evidence type="ECO:0000313" key="13">
    <source>
        <dbReference type="EMBL" id="OGN34169.1"/>
    </source>
</evidence>
<keyword evidence="2 10" id="KW-0132">Cell division</keyword>
<dbReference type="CDD" id="cd03785">
    <property type="entry name" value="GT28_MurG"/>
    <property type="match status" value="1"/>
</dbReference>
<keyword evidence="9 10" id="KW-0961">Cell wall biogenesis/degradation</keyword>
<feature type="binding site" evidence="10">
    <location>
        <position position="200"/>
    </location>
    <ligand>
        <name>UDP-N-acetyl-alpha-D-glucosamine</name>
        <dbReference type="ChEBI" id="CHEBI:57705"/>
    </ligand>
</feature>
<dbReference type="GO" id="GO:0008360">
    <property type="term" value="P:regulation of cell shape"/>
    <property type="evidence" value="ECO:0007669"/>
    <property type="project" value="UniProtKB-KW"/>
</dbReference>
<reference evidence="13 14" key="1">
    <citation type="journal article" date="2016" name="Nat. Commun.">
        <title>Thousands of microbial genomes shed light on interconnected biogeochemical processes in an aquifer system.</title>
        <authorList>
            <person name="Anantharaman K."/>
            <person name="Brown C.T."/>
            <person name="Hug L.A."/>
            <person name="Sharon I."/>
            <person name="Castelle C.J."/>
            <person name="Probst A.J."/>
            <person name="Thomas B.C."/>
            <person name="Singh A."/>
            <person name="Wilkins M.J."/>
            <person name="Karaoz U."/>
            <person name="Brodie E.L."/>
            <person name="Williams K.H."/>
            <person name="Hubbard S.S."/>
            <person name="Banfield J.F."/>
        </authorList>
    </citation>
    <scope>NUCLEOTIDE SEQUENCE [LARGE SCALE GENOMIC DNA]</scope>
</reference>
<gene>
    <name evidence="10" type="primary">murG</name>
    <name evidence="13" type="ORF">A3G51_03040</name>
</gene>
<proteinExistence type="inferred from homology"/>
<keyword evidence="4 10" id="KW-0808">Transferase</keyword>
<feature type="domain" description="Glycosyl transferase family 28 C-terminal" evidence="12">
    <location>
        <begin position="193"/>
        <end position="366"/>
    </location>
</feature>
<evidence type="ECO:0000256" key="7">
    <source>
        <dbReference type="ARBA" id="ARBA00023136"/>
    </source>
</evidence>
<sequence length="377" mass="41091">MSYRILLLGGGSGGHVFPLVAVANALKEKTQQTGIPLELMVLGEGKFMEEAAVEAGLNFKPILAGKLRRYFSPLTILDIFKMPVGFFQALWHVFRFMPDIVFAKGGYASLPGALAAKLYFIPLLAHESDSIPGLANRILGKLAKTVFVSFNSSQKYFKAGKTVLTGNPVRKELLTGDRMAAMAKFGLNPGLKTILVIGGSQGAQKINRIILDSLVMVVKDFQVLHQCGESQYQSIKTEIEKLIKEGEGEYADSLKNNYKLYPFFSEKEMAMVYAASDIIISRAGAGSIFEIAILGKPAIIIPITNSSSDHQLENALEFSKFGAAMIEEENLTPHIIINQIQSILEPDKYNSIGEKLKTFATPDAADKIASALLAPQV</sequence>
<keyword evidence="6 10" id="KW-0573">Peptidoglycan synthesis</keyword>
<comment type="function">
    <text evidence="10">Cell wall formation. Catalyzes the transfer of a GlcNAc subunit on undecaprenyl-pyrophosphoryl-MurNAc-pentapeptide (lipid intermediate I) to form undecaprenyl-pyrophosphoryl-MurNAc-(pentapeptide)GlcNAc (lipid intermediate II).</text>
</comment>
<dbReference type="UniPathway" id="UPA00219"/>
<comment type="subcellular location">
    <subcellularLocation>
        <location evidence="10">Cell membrane</location>
        <topology evidence="10">Peripheral membrane protein</topology>
        <orientation evidence="10">Cytoplasmic side</orientation>
    </subcellularLocation>
</comment>
<feature type="binding site" evidence="10">
    <location>
        <position position="170"/>
    </location>
    <ligand>
        <name>UDP-N-acetyl-alpha-D-glucosamine</name>
        <dbReference type="ChEBI" id="CHEBI:57705"/>
    </ligand>
</feature>
<dbReference type="HAMAP" id="MF_00033">
    <property type="entry name" value="MurG"/>
    <property type="match status" value="1"/>
</dbReference>
<dbReference type="GO" id="GO:0009252">
    <property type="term" value="P:peptidoglycan biosynthetic process"/>
    <property type="evidence" value="ECO:0007669"/>
    <property type="project" value="UniProtKB-UniRule"/>
</dbReference>
<feature type="binding site" evidence="10">
    <location>
        <position position="311"/>
    </location>
    <ligand>
        <name>UDP-N-acetyl-alpha-D-glucosamine</name>
        <dbReference type="ChEBI" id="CHEBI:57705"/>
    </ligand>
</feature>
<keyword evidence="8 10" id="KW-0131">Cell cycle</keyword>
<feature type="binding site" evidence="10">
    <location>
        <begin position="12"/>
        <end position="14"/>
    </location>
    <ligand>
        <name>UDP-N-acetyl-alpha-D-glucosamine</name>
        <dbReference type="ChEBI" id="CHEBI:57705"/>
    </ligand>
</feature>
<keyword evidence="7 10" id="KW-0472">Membrane</keyword>
<keyword evidence="5 10" id="KW-0133">Cell shape</keyword>
<keyword evidence="1 10" id="KW-1003">Cell membrane</keyword>
<dbReference type="GO" id="GO:0050511">
    <property type="term" value="F:undecaprenyldiphospho-muramoylpentapeptide beta-N-acetylglucosaminyltransferase activity"/>
    <property type="evidence" value="ECO:0007669"/>
    <property type="project" value="UniProtKB-UniRule"/>
</dbReference>
<dbReference type="InterPro" id="IPR006009">
    <property type="entry name" value="GlcNAc_MurG"/>
</dbReference>
<evidence type="ECO:0000259" key="12">
    <source>
        <dbReference type="Pfam" id="PF04101"/>
    </source>
</evidence>
<evidence type="ECO:0000256" key="6">
    <source>
        <dbReference type="ARBA" id="ARBA00022984"/>
    </source>
</evidence>
<dbReference type="EMBL" id="MGKY01000005">
    <property type="protein sequence ID" value="OGN34169.1"/>
    <property type="molecule type" value="Genomic_DNA"/>
</dbReference>
<dbReference type="Pfam" id="PF03033">
    <property type="entry name" value="Glyco_transf_28"/>
    <property type="match status" value="1"/>
</dbReference>
<comment type="caution">
    <text evidence="10">Lacks conserved residue(s) required for the propagation of feature annotation.</text>
</comment>
<dbReference type="SUPFAM" id="SSF53756">
    <property type="entry name" value="UDP-Glycosyltransferase/glycogen phosphorylase"/>
    <property type="match status" value="1"/>
</dbReference>
<dbReference type="Pfam" id="PF04101">
    <property type="entry name" value="Glyco_tran_28_C"/>
    <property type="match status" value="1"/>
</dbReference>
<dbReference type="AlphaFoldDB" id="A0A1F8HB59"/>
<evidence type="ECO:0000256" key="4">
    <source>
        <dbReference type="ARBA" id="ARBA00022679"/>
    </source>
</evidence>
<dbReference type="GO" id="GO:0071555">
    <property type="term" value="P:cell wall organization"/>
    <property type="evidence" value="ECO:0007669"/>
    <property type="project" value="UniProtKB-KW"/>
</dbReference>
<evidence type="ECO:0000259" key="11">
    <source>
        <dbReference type="Pfam" id="PF03033"/>
    </source>
</evidence>
<comment type="pathway">
    <text evidence="10">Cell wall biogenesis; peptidoglycan biosynthesis.</text>
</comment>
<dbReference type="InterPro" id="IPR004276">
    <property type="entry name" value="GlycoTrans_28_N"/>
</dbReference>
<dbReference type="NCBIfam" id="TIGR01133">
    <property type="entry name" value="murG"/>
    <property type="match status" value="1"/>
</dbReference>
<comment type="catalytic activity">
    <reaction evidence="10">
        <text>di-trans,octa-cis-undecaprenyl diphospho-N-acetyl-alpha-D-muramoyl-L-alanyl-D-glutamyl-meso-2,6-diaminopimeloyl-D-alanyl-D-alanine + UDP-N-acetyl-alpha-D-glucosamine = di-trans,octa-cis-undecaprenyl diphospho-[N-acetyl-alpha-D-glucosaminyl-(1-&gt;4)]-N-acetyl-alpha-D-muramoyl-L-alanyl-D-glutamyl-meso-2,6-diaminopimeloyl-D-alanyl-D-alanine + UDP + H(+)</text>
        <dbReference type="Rhea" id="RHEA:31227"/>
        <dbReference type="ChEBI" id="CHEBI:15378"/>
        <dbReference type="ChEBI" id="CHEBI:57705"/>
        <dbReference type="ChEBI" id="CHEBI:58223"/>
        <dbReference type="ChEBI" id="CHEBI:61387"/>
        <dbReference type="ChEBI" id="CHEBI:61388"/>
        <dbReference type="EC" id="2.4.1.227"/>
    </reaction>
</comment>
<evidence type="ECO:0000256" key="9">
    <source>
        <dbReference type="ARBA" id="ARBA00023316"/>
    </source>
</evidence>
<accession>A0A1F8HB59</accession>
<evidence type="ECO:0000256" key="8">
    <source>
        <dbReference type="ARBA" id="ARBA00023306"/>
    </source>
</evidence>
<dbReference type="InterPro" id="IPR007235">
    <property type="entry name" value="Glyco_trans_28_C"/>
</dbReference>
<dbReference type="GO" id="GO:0005886">
    <property type="term" value="C:plasma membrane"/>
    <property type="evidence" value="ECO:0007669"/>
    <property type="project" value="UniProtKB-SubCell"/>
</dbReference>
<evidence type="ECO:0000256" key="3">
    <source>
        <dbReference type="ARBA" id="ARBA00022676"/>
    </source>
</evidence>
<comment type="caution">
    <text evidence="13">The sequence shown here is derived from an EMBL/GenBank/DDBJ whole genome shotgun (WGS) entry which is preliminary data.</text>
</comment>
<name>A0A1F8HB59_9BACT</name>
<dbReference type="PANTHER" id="PTHR21015:SF22">
    <property type="entry name" value="GLYCOSYLTRANSFERASE"/>
    <property type="match status" value="1"/>
</dbReference>
<dbReference type="GO" id="GO:0005975">
    <property type="term" value="P:carbohydrate metabolic process"/>
    <property type="evidence" value="ECO:0007669"/>
    <property type="project" value="InterPro"/>
</dbReference>
<dbReference type="PANTHER" id="PTHR21015">
    <property type="entry name" value="UDP-N-ACETYLGLUCOSAMINE--N-ACETYLMURAMYL-(PENTAPEPTIDE) PYROPHOSPHORYL-UNDECAPRENOL N-ACETYLGLUCOSAMINE TRANSFERASE 1"/>
    <property type="match status" value="1"/>
</dbReference>
<feature type="domain" description="Glycosyltransferase family 28 N-terminal" evidence="11">
    <location>
        <begin position="5"/>
        <end position="147"/>
    </location>
</feature>
<keyword evidence="3 10" id="KW-0328">Glycosyltransferase</keyword>
<evidence type="ECO:0000256" key="1">
    <source>
        <dbReference type="ARBA" id="ARBA00022475"/>
    </source>
</evidence>
<dbReference type="GO" id="GO:0051991">
    <property type="term" value="F:UDP-N-acetyl-D-glucosamine:N-acetylmuramoyl-L-alanyl-D-glutamyl-meso-2,6-diaminopimelyl-D-alanyl-D-alanine-diphosphoundecaprenol 4-beta-N-acetylglucosaminlytransferase activity"/>
    <property type="evidence" value="ECO:0007669"/>
    <property type="project" value="RHEA"/>
</dbReference>
<dbReference type="Proteomes" id="UP000177745">
    <property type="component" value="Unassembled WGS sequence"/>
</dbReference>
<comment type="similarity">
    <text evidence="10">Belongs to the glycosyltransferase 28 family. MurG subfamily.</text>
</comment>
<dbReference type="GO" id="GO:0051301">
    <property type="term" value="P:cell division"/>
    <property type="evidence" value="ECO:0007669"/>
    <property type="project" value="UniProtKB-KW"/>
</dbReference>
<organism evidence="13 14">
    <name type="scientific">Candidatus Yanofskybacteria bacterium RIFCSPLOWO2_12_FULL_43_11b</name>
    <dbReference type="NCBI Taxonomy" id="1802710"/>
    <lineage>
        <taxon>Bacteria</taxon>
        <taxon>Candidatus Yanofskyibacteriota</taxon>
    </lineage>
</organism>
<evidence type="ECO:0000256" key="10">
    <source>
        <dbReference type="HAMAP-Rule" id="MF_00033"/>
    </source>
</evidence>
<dbReference type="Gene3D" id="3.40.50.2000">
    <property type="entry name" value="Glycogen Phosphorylase B"/>
    <property type="match status" value="2"/>
</dbReference>
<evidence type="ECO:0000256" key="5">
    <source>
        <dbReference type="ARBA" id="ARBA00022960"/>
    </source>
</evidence>